<dbReference type="HOGENOM" id="CLU_3299246_0_0_1"/>
<gene>
    <name evidence="1" type="ORF">BofuT4_P010100.1</name>
</gene>
<sequence>MAMYTEIVLHRHAEQGTTTCFMDLSGISPTSCSSCGSVNK</sequence>
<protein>
    <submittedName>
        <fullName evidence="1">Uncharacterized protein</fullName>
    </submittedName>
</protein>
<dbReference type="AlphaFoldDB" id="G2XT48"/>
<reference evidence="2" key="1">
    <citation type="journal article" date="2011" name="PLoS Genet.">
        <title>Genomic analysis of the necrotrophic fungal pathogens Sclerotinia sclerotiorum and Botrytis cinerea.</title>
        <authorList>
            <person name="Amselem J."/>
            <person name="Cuomo C.A."/>
            <person name="van Kan J.A."/>
            <person name="Viaud M."/>
            <person name="Benito E.P."/>
            <person name="Couloux A."/>
            <person name="Coutinho P.M."/>
            <person name="de Vries R.P."/>
            <person name="Dyer P.S."/>
            <person name="Fillinger S."/>
            <person name="Fournier E."/>
            <person name="Gout L."/>
            <person name="Hahn M."/>
            <person name="Kohn L."/>
            <person name="Lapalu N."/>
            <person name="Plummer K.M."/>
            <person name="Pradier J.M."/>
            <person name="Quevillon E."/>
            <person name="Sharon A."/>
            <person name="Simon A."/>
            <person name="ten Have A."/>
            <person name="Tudzynski B."/>
            <person name="Tudzynski P."/>
            <person name="Wincker P."/>
            <person name="Andrew M."/>
            <person name="Anthouard V."/>
            <person name="Beever R.E."/>
            <person name="Beffa R."/>
            <person name="Benoit I."/>
            <person name="Bouzid O."/>
            <person name="Brault B."/>
            <person name="Chen Z."/>
            <person name="Choquer M."/>
            <person name="Collemare J."/>
            <person name="Cotton P."/>
            <person name="Danchin E.G."/>
            <person name="Da Silva C."/>
            <person name="Gautier A."/>
            <person name="Giraud C."/>
            <person name="Giraud T."/>
            <person name="Gonzalez C."/>
            <person name="Grossetete S."/>
            <person name="Guldener U."/>
            <person name="Henrissat B."/>
            <person name="Howlett B.J."/>
            <person name="Kodira C."/>
            <person name="Kretschmer M."/>
            <person name="Lappartient A."/>
            <person name="Leroch M."/>
            <person name="Levis C."/>
            <person name="Mauceli E."/>
            <person name="Neuveglise C."/>
            <person name="Oeser B."/>
            <person name="Pearson M."/>
            <person name="Poulain J."/>
            <person name="Poussereau N."/>
            <person name="Quesneville H."/>
            <person name="Rascle C."/>
            <person name="Schumacher J."/>
            <person name="Segurens B."/>
            <person name="Sexton A."/>
            <person name="Silva E."/>
            <person name="Sirven C."/>
            <person name="Soanes D.M."/>
            <person name="Talbot N.J."/>
            <person name="Templeton M."/>
            <person name="Yandava C."/>
            <person name="Yarden O."/>
            <person name="Zeng Q."/>
            <person name="Rollins J.A."/>
            <person name="Lebrun M.H."/>
            <person name="Dickman M."/>
        </authorList>
    </citation>
    <scope>NUCLEOTIDE SEQUENCE [LARGE SCALE GENOMIC DNA]</scope>
    <source>
        <strain evidence="2">T4</strain>
    </source>
</reference>
<organism evidence="1 2">
    <name type="scientific">Botryotinia fuckeliana (strain T4)</name>
    <name type="common">Noble rot fungus</name>
    <name type="synonym">Botrytis cinerea</name>
    <dbReference type="NCBI Taxonomy" id="999810"/>
    <lineage>
        <taxon>Eukaryota</taxon>
        <taxon>Fungi</taxon>
        <taxon>Dikarya</taxon>
        <taxon>Ascomycota</taxon>
        <taxon>Pezizomycotina</taxon>
        <taxon>Leotiomycetes</taxon>
        <taxon>Helotiales</taxon>
        <taxon>Sclerotiniaceae</taxon>
        <taxon>Botrytis</taxon>
    </lineage>
</organism>
<evidence type="ECO:0000313" key="2">
    <source>
        <dbReference type="Proteomes" id="UP000008177"/>
    </source>
</evidence>
<proteinExistence type="predicted"/>
<dbReference type="Proteomes" id="UP000008177">
    <property type="component" value="Unplaced contigs"/>
</dbReference>
<dbReference type="InParanoid" id="G2XT48"/>
<name>G2XT48_BOTF4</name>
<evidence type="ECO:0000313" key="1">
    <source>
        <dbReference type="EMBL" id="CCD43762.1"/>
    </source>
</evidence>
<accession>G2XT48</accession>
<dbReference type="EMBL" id="FQ790265">
    <property type="protein sequence ID" value="CCD43762.1"/>
    <property type="molecule type" value="Genomic_DNA"/>
</dbReference>